<organism evidence="3 4">
    <name type="scientific">Catenulispora acidiphila (strain DSM 44928 / JCM 14897 / NBRC 102108 / NRRL B-24433 / ID139908)</name>
    <dbReference type="NCBI Taxonomy" id="479433"/>
    <lineage>
        <taxon>Bacteria</taxon>
        <taxon>Bacillati</taxon>
        <taxon>Actinomycetota</taxon>
        <taxon>Actinomycetes</taxon>
        <taxon>Catenulisporales</taxon>
        <taxon>Catenulisporaceae</taxon>
        <taxon>Catenulispora</taxon>
    </lineage>
</organism>
<protein>
    <submittedName>
        <fullName evidence="3">YCII-related protein</fullName>
    </submittedName>
</protein>
<dbReference type="OrthoDB" id="460439at2"/>
<sequence>MARFAVEYVYTADTAKRDEVRPAHRAFLAEAQGRGELLVSGPWANNTGALLVFEVEDEDALKTLLEHDPFAEADLVSRVRINEFNPVLGSWLAG</sequence>
<accession>C7QH08</accession>
<dbReference type="EMBL" id="CP001700">
    <property type="protein sequence ID" value="ACU76858.1"/>
    <property type="molecule type" value="Genomic_DNA"/>
</dbReference>
<dbReference type="STRING" id="479433.Caci_8035"/>
<dbReference type="InParanoid" id="C7QH08"/>
<gene>
    <name evidence="3" type="ordered locus">Caci_8035</name>
</gene>
<comment type="similarity">
    <text evidence="1">Belongs to the YciI family.</text>
</comment>
<dbReference type="AlphaFoldDB" id="C7QH08"/>
<evidence type="ECO:0000313" key="3">
    <source>
        <dbReference type="EMBL" id="ACU76858.1"/>
    </source>
</evidence>
<dbReference type="PANTHER" id="PTHR33606">
    <property type="entry name" value="PROTEIN YCII"/>
    <property type="match status" value="1"/>
</dbReference>
<evidence type="ECO:0000256" key="1">
    <source>
        <dbReference type="ARBA" id="ARBA00007689"/>
    </source>
</evidence>
<keyword evidence="4" id="KW-1185">Reference proteome</keyword>
<dbReference type="InterPro" id="IPR051807">
    <property type="entry name" value="Sec-metab_biosynth-assoc"/>
</dbReference>
<reference evidence="3 4" key="1">
    <citation type="journal article" date="2009" name="Stand. Genomic Sci.">
        <title>Complete genome sequence of Catenulispora acidiphila type strain (ID 139908).</title>
        <authorList>
            <person name="Copeland A."/>
            <person name="Lapidus A."/>
            <person name="Glavina Del Rio T."/>
            <person name="Nolan M."/>
            <person name="Lucas S."/>
            <person name="Chen F."/>
            <person name="Tice H."/>
            <person name="Cheng J.F."/>
            <person name="Bruce D."/>
            <person name="Goodwin L."/>
            <person name="Pitluck S."/>
            <person name="Mikhailova N."/>
            <person name="Pati A."/>
            <person name="Ivanova N."/>
            <person name="Mavromatis K."/>
            <person name="Chen A."/>
            <person name="Palaniappan K."/>
            <person name="Chain P."/>
            <person name="Land M."/>
            <person name="Hauser L."/>
            <person name="Chang Y.J."/>
            <person name="Jeffries C.D."/>
            <person name="Chertkov O."/>
            <person name="Brettin T."/>
            <person name="Detter J.C."/>
            <person name="Han C."/>
            <person name="Ali Z."/>
            <person name="Tindall B.J."/>
            <person name="Goker M."/>
            <person name="Bristow J."/>
            <person name="Eisen J.A."/>
            <person name="Markowitz V."/>
            <person name="Hugenholtz P."/>
            <person name="Kyrpides N.C."/>
            <person name="Klenk H.P."/>
        </authorList>
    </citation>
    <scope>NUCLEOTIDE SEQUENCE [LARGE SCALE GENOMIC DNA]</scope>
    <source>
        <strain evidence="4">DSM 44928 / JCM 14897 / NBRC 102108 / NRRL B-24433 / ID139908</strain>
    </source>
</reference>
<dbReference type="InterPro" id="IPR005545">
    <property type="entry name" value="YCII"/>
</dbReference>
<dbReference type="eggNOG" id="COG2350">
    <property type="taxonomic scope" value="Bacteria"/>
</dbReference>
<evidence type="ECO:0000313" key="4">
    <source>
        <dbReference type="Proteomes" id="UP000000851"/>
    </source>
</evidence>
<dbReference type="InterPro" id="IPR011008">
    <property type="entry name" value="Dimeric_a/b-barrel"/>
</dbReference>
<dbReference type="Gene3D" id="3.30.70.1060">
    <property type="entry name" value="Dimeric alpha+beta barrel"/>
    <property type="match status" value="1"/>
</dbReference>
<dbReference type="PANTHER" id="PTHR33606:SF3">
    <property type="entry name" value="PROTEIN YCII"/>
    <property type="match status" value="1"/>
</dbReference>
<feature type="domain" description="YCII-related" evidence="2">
    <location>
        <begin position="9"/>
        <end position="85"/>
    </location>
</feature>
<dbReference type="Proteomes" id="UP000000851">
    <property type="component" value="Chromosome"/>
</dbReference>
<dbReference type="Pfam" id="PF03795">
    <property type="entry name" value="YCII"/>
    <property type="match status" value="1"/>
</dbReference>
<dbReference type="KEGG" id="cai:Caci_8035"/>
<name>C7QH08_CATAD</name>
<dbReference type="SUPFAM" id="SSF54909">
    <property type="entry name" value="Dimeric alpha+beta barrel"/>
    <property type="match status" value="1"/>
</dbReference>
<proteinExistence type="inferred from homology"/>
<evidence type="ECO:0000259" key="2">
    <source>
        <dbReference type="Pfam" id="PF03795"/>
    </source>
</evidence>
<dbReference type="HOGENOM" id="CLU_110355_7_0_11"/>